<feature type="transmembrane region" description="Helical" evidence="7">
    <location>
        <begin position="101"/>
        <end position="118"/>
    </location>
</feature>
<keyword evidence="3 7" id="KW-0812">Transmembrane</keyword>
<evidence type="ECO:0000313" key="9">
    <source>
        <dbReference type="Proteomes" id="UP000427906"/>
    </source>
</evidence>
<name>A0A5K7YMG7_9BACT</name>
<accession>A0A5K7YMG7</accession>
<dbReference type="GO" id="GO:0005886">
    <property type="term" value="C:plasma membrane"/>
    <property type="evidence" value="ECO:0007669"/>
    <property type="project" value="TreeGrafter"/>
</dbReference>
<feature type="transmembrane region" description="Helical" evidence="7">
    <location>
        <begin position="74"/>
        <end position="95"/>
    </location>
</feature>
<dbReference type="Pfam" id="PF02508">
    <property type="entry name" value="Rnf-Nqr"/>
    <property type="match status" value="1"/>
</dbReference>
<evidence type="ECO:0000256" key="5">
    <source>
        <dbReference type="ARBA" id="ARBA00022989"/>
    </source>
</evidence>
<evidence type="ECO:0000256" key="1">
    <source>
        <dbReference type="ARBA" id="ARBA00004127"/>
    </source>
</evidence>
<dbReference type="PANTHER" id="PTHR30586">
    <property type="entry name" value="ELECTRON TRANSPORT COMPLEX PROTEIN RNFE"/>
    <property type="match status" value="1"/>
</dbReference>
<keyword evidence="9" id="KW-1185">Reference proteome</keyword>
<feature type="transmembrane region" description="Helical" evidence="7">
    <location>
        <begin position="40"/>
        <end position="62"/>
    </location>
</feature>
<evidence type="ECO:0000256" key="3">
    <source>
        <dbReference type="ARBA" id="ARBA00022692"/>
    </source>
</evidence>
<keyword evidence="6 7" id="KW-0472">Membrane</keyword>
<evidence type="ECO:0000256" key="2">
    <source>
        <dbReference type="ARBA" id="ARBA00022448"/>
    </source>
</evidence>
<dbReference type="AlphaFoldDB" id="A0A5K7YMG7"/>
<evidence type="ECO:0000313" key="8">
    <source>
        <dbReference type="EMBL" id="BBO68061.1"/>
    </source>
</evidence>
<dbReference type="GO" id="GO:0012505">
    <property type="term" value="C:endomembrane system"/>
    <property type="evidence" value="ECO:0007669"/>
    <property type="project" value="UniProtKB-SubCell"/>
</dbReference>
<reference evidence="8 9" key="1">
    <citation type="submission" date="2019-11" db="EMBL/GenBank/DDBJ databases">
        <title>Comparative genomics of hydrocarbon-degrading Desulfosarcina strains.</title>
        <authorList>
            <person name="Watanabe M."/>
            <person name="Kojima H."/>
            <person name="Fukui M."/>
        </authorList>
    </citation>
    <scope>NUCLEOTIDE SEQUENCE [LARGE SCALE GENOMIC DNA]</scope>
    <source>
        <strain evidence="8 9">PL12</strain>
    </source>
</reference>
<dbReference type="NCBIfam" id="NF009070">
    <property type="entry name" value="PRK12405.1"/>
    <property type="match status" value="1"/>
</dbReference>
<dbReference type="RefSeq" id="WP_155316260.1">
    <property type="nucleotide sequence ID" value="NZ_AP021874.1"/>
</dbReference>
<dbReference type="EMBL" id="AP021874">
    <property type="protein sequence ID" value="BBO68061.1"/>
    <property type="molecule type" value="Genomic_DNA"/>
</dbReference>
<dbReference type="PANTHER" id="PTHR30586:SF0">
    <property type="entry name" value="ION-TRANSLOCATING OXIDOREDUCTASE COMPLEX SUBUNIT E"/>
    <property type="match status" value="1"/>
</dbReference>
<dbReference type="OrthoDB" id="9782945at2"/>
<dbReference type="InterPro" id="IPR003667">
    <property type="entry name" value="NqrDE/RnfAE"/>
</dbReference>
<keyword evidence="2" id="KW-0813">Transport</keyword>
<feature type="transmembrane region" description="Helical" evidence="7">
    <location>
        <begin position="139"/>
        <end position="161"/>
    </location>
</feature>
<feature type="transmembrane region" description="Helical" evidence="7">
    <location>
        <begin position="173"/>
        <end position="196"/>
    </location>
</feature>
<dbReference type="Proteomes" id="UP000427906">
    <property type="component" value="Chromosome"/>
</dbReference>
<protein>
    <submittedName>
        <fullName evidence="8">Electron transport complex subunit E</fullName>
    </submittedName>
</protein>
<organism evidence="8 9">
    <name type="scientific">Desulfosarcina alkanivorans</name>
    <dbReference type="NCBI Taxonomy" id="571177"/>
    <lineage>
        <taxon>Bacteria</taxon>
        <taxon>Pseudomonadati</taxon>
        <taxon>Thermodesulfobacteriota</taxon>
        <taxon>Desulfobacteria</taxon>
        <taxon>Desulfobacterales</taxon>
        <taxon>Desulfosarcinaceae</taxon>
        <taxon>Desulfosarcina</taxon>
    </lineage>
</organism>
<dbReference type="KEGG" id="dalk:DSCA_19910"/>
<evidence type="ECO:0000256" key="6">
    <source>
        <dbReference type="ARBA" id="ARBA00023136"/>
    </source>
</evidence>
<gene>
    <name evidence="8" type="primary">rnfE_1</name>
    <name evidence="8" type="ORF">DSCA_19910</name>
</gene>
<proteinExistence type="predicted"/>
<dbReference type="PIRSF" id="PIRSF006102">
    <property type="entry name" value="NQR_DE"/>
    <property type="match status" value="1"/>
</dbReference>
<evidence type="ECO:0000256" key="7">
    <source>
        <dbReference type="SAM" id="Phobius"/>
    </source>
</evidence>
<comment type="subcellular location">
    <subcellularLocation>
        <location evidence="1">Endomembrane system</location>
        <topology evidence="1">Multi-pass membrane protein</topology>
    </subcellularLocation>
</comment>
<keyword evidence="4" id="KW-1278">Translocase</keyword>
<sequence length="206" mass="22043">MADQPTAAERFINGILPENPVYRQLLGLCPTLAVTNGLQAAVTMAAAVGFVLLCANVITSLIRNLLKPHLRIVVFTLTIATFVTIADRLLAAYLYQMSKTLGPYIPLIIVNCIIICRCEVCASKQSPFAAAADAVGQSLGFGLALASIAAIRELLGTGALFGLRVLPEVWPDWVIMVLPPGAFLTFGLLLGAVNWFTDRKKGQETS</sequence>
<evidence type="ECO:0000256" key="4">
    <source>
        <dbReference type="ARBA" id="ARBA00022967"/>
    </source>
</evidence>
<keyword evidence="5 7" id="KW-1133">Transmembrane helix</keyword>